<organism evidence="1 2">
    <name type="scientific">Racocetra fulgida</name>
    <dbReference type="NCBI Taxonomy" id="60492"/>
    <lineage>
        <taxon>Eukaryota</taxon>
        <taxon>Fungi</taxon>
        <taxon>Fungi incertae sedis</taxon>
        <taxon>Mucoromycota</taxon>
        <taxon>Glomeromycotina</taxon>
        <taxon>Glomeromycetes</taxon>
        <taxon>Diversisporales</taxon>
        <taxon>Gigasporaceae</taxon>
        <taxon>Racocetra</taxon>
    </lineage>
</organism>
<evidence type="ECO:0000313" key="2">
    <source>
        <dbReference type="Proteomes" id="UP000789396"/>
    </source>
</evidence>
<dbReference type="EMBL" id="CAJVPZ010004904">
    <property type="protein sequence ID" value="CAG8553231.1"/>
    <property type="molecule type" value="Genomic_DNA"/>
</dbReference>
<keyword evidence="2" id="KW-1185">Reference proteome</keyword>
<name>A0A9N9B6W2_9GLOM</name>
<feature type="non-terminal residue" evidence="1">
    <location>
        <position position="1"/>
    </location>
</feature>
<gene>
    <name evidence="1" type="ORF">RFULGI_LOCUS4739</name>
</gene>
<sequence length="113" mass="11577">HTSTVVVVSVGSLFVVNLDASGFVVSFCSPGMAVVVVVTTEDAGEATEEIAEEIVEEIAGEFTGTCVVMTTTVTIVCTLRVEETCVVIAIDVVNVNATLVTGVARVTVVVGTV</sequence>
<reference evidence="1" key="1">
    <citation type="submission" date="2021-06" db="EMBL/GenBank/DDBJ databases">
        <authorList>
            <person name="Kallberg Y."/>
            <person name="Tangrot J."/>
            <person name="Rosling A."/>
        </authorList>
    </citation>
    <scope>NUCLEOTIDE SEQUENCE</scope>
    <source>
        <strain evidence="1">IN212</strain>
    </source>
</reference>
<accession>A0A9N9B6W2</accession>
<dbReference type="AlphaFoldDB" id="A0A9N9B6W2"/>
<proteinExistence type="predicted"/>
<evidence type="ECO:0000313" key="1">
    <source>
        <dbReference type="EMBL" id="CAG8553231.1"/>
    </source>
</evidence>
<protein>
    <submittedName>
        <fullName evidence="1">4910_t:CDS:1</fullName>
    </submittedName>
</protein>
<comment type="caution">
    <text evidence="1">The sequence shown here is derived from an EMBL/GenBank/DDBJ whole genome shotgun (WGS) entry which is preliminary data.</text>
</comment>
<dbReference type="Proteomes" id="UP000789396">
    <property type="component" value="Unassembled WGS sequence"/>
</dbReference>